<name>A0A7I7YZA0_9MYCO</name>
<reference evidence="2 3" key="1">
    <citation type="journal article" date="2019" name="Emerg. Microbes Infect.">
        <title>Comprehensive subspecies identification of 175 nontuberculous mycobacteria species based on 7547 genomic profiles.</title>
        <authorList>
            <person name="Matsumoto Y."/>
            <person name="Kinjo T."/>
            <person name="Motooka D."/>
            <person name="Nabeya D."/>
            <person name="Jung N."/>
            <person name="Uechi K."/>
            <person name="Horii T."/>
            <person name="Iida T."/>
            <person name="Fujita J."/>
            <person name="Nakamura S."/>
        </authorList>
    </citation>
    <scope>NUCLEOTIDE SEQUENCE [LARGE SCALE GENOMIC DNA]</scope>
    <source>
        <strain evidence="2 3">JCM 14742</strain>
    </source>
</reference>
<dbReference type="PROSITE" id="PS51257">
    <property type="entry name" value="PROKAR_LIPOPROTEIN"/>
    <property type="match status" value="1"/>
</dbReference>
<protein>
    <submittedName>
        <fullName evidence="2">Putative lipoprotein LpqE</fullName>
    </submittedName>
</protein>
<evidence type="ECO:0000313" key="2">
    <source>
        <dbReference type="EMBL" id="BBZ47235.1"/>
    </source>
</evidence>
<dbReference type="Proteomes" id="UP000467105">
    <property type="component" value="Chromosome"/>
</dbReference>
<dbReference type="RefSeq" id="WP_232066686.1">
    <property type="nucleotide sequence ID" value="NZ_AP022614.1"/>
</dbReference>
<dbReference type="EMBL" id="AP022614">
    <property type="protein sequence ID" value="BBZ47235.1"/>
    <property type="molecule type" value="Genomic_DNA"/>
</dbReference>
<sequence length="173" mass="17200">MNSSVSRGPAAAALCALIAAAAVSGCSAGQQSQTATIEPAVNGSMATLNNIALRNIRIRAEQSGYAVRPGNTVDLALVAANQSPDTADALVAVTSDVGAVTVAGTATIPADGILIVDSPGRVDASALAEVIPANTATATVILTKPISNGLTYEFAFQFAHVGKISVQVPVSAD</sequence>
<evidence type="ECO:0000256" key="1">
    <source>
        <dbReference type="SAM" id="SignalP"/>
    </source>
</evidence>
<gene>
    <name evidence="2" type="primary">lpqE_2</name>
    <name evidence="2" type="ORF">MPRM_45160</name>
</gene>
<feature type="signal peptide" evidence="1">
    <location>
        <begin position="1"/>
        <end position="21"/>
    </location>
</feature>
<keyword evidence="3" id="KW-1185">Reference proteome</keyword>
<evidence type="ECO:0000313" key="3">
    <source>
        <dbReference type="Proteomes" id="UP000467105"/>
    </source>
</evidence>
<organism evidence="2 3">
    <name type="scientific">Mycobacterium parmense</name>
    <dbReference type="NCBI Taxonomy" id="185642"/>
    <lineage>
        <taxon>Bacteria</taxon>
        <taxon>Bacillati</taxon>
        <taxon>Actinomycetota</taxon>
        <taxon>Actinomycetes</taxon>
        <taxon>Mycobacteriales</taxon>
        <taxon>Mycobacteriaceae</taxon>
        <taxon>Mycobacterium</taxon>
        <taxon>Mycobacterium simiae complex</taxon>
    </lineage>
</organism>
<keyword evidence="1" id="KW-0732">Signal</keyword>
<proteinExistence type="predicted"/>
<dbReference type="Pfam" id="PF04314">
    <property type="entry name" value="PCuAC"/>
    <property type="match status" value="1"/>
</dbReference>
<dbReference type="InterPro" id="IPR007410">
    <property type="entry name" value="LpqE-like"/>
</dbReference>
<dbReference type="AlphaFoldDB" id="A0A7I7YZA0"/>
<keyword evidence="2" id="KW-0449">Lipoprotein</keyword>
<accession>A0A7I7YZA0</accession>
<feature type="chain" id="PRO_5029486452" evidence="1">
    <location>
        <begin position="22"/>
        <end position="173"/>
    </location>
</feature>